<evidence type="ECO:0000256" key="3">
    <source>
        <dbReference type="ARBA" id="ARBA00022833"/>
    </source>
</evidence>
<evidence type="ECO:0000313" key="7">
    <source>
        <dbReference type="EMBL" id="CAG6730931.1"/>
    </source>
</evidence>
<dbReference type="AlphaFoldDB" id="A0A8D9DVK2"/>
<proteinExistence type="predicted"/>
<keyword evidence="3" id="KW-0862">Zinc</keyword>
<feature type="domain" description="C2H2-type" evidence="6">
    <location>
        <begin position="102"/>
        <end position="129"/>
    </location>
</feature>
<evidence type="ECO:0000256" key="5">
    <source>
        <dbReference type="SAM" id="Phobius"/>
    </source>
</evidence>
<evidence type="ECO:0000256" key="1">
    <source>
        <dbReference type="ARBA" id="ARBA00022723"/>
    </source>
</evidence>
<protein>
    <submittedName>
        <fullName evidence="7">RE1-silencing transcription factor</fullName>
    </submittedName>
</protein>
<keyword evidence="5" id="KW-0812">Transmembrane</keyword>
<dbReference type="GO" id="GO:0008270">
    <property type="term" value="F:zinc ion binding"/>
    <property type="evidence" value="ECO:0007669"/>
    <property type="project" value="UniProtKB-KW"/>
</dbReference>
<dbReference type="SMART" id="SM00355">
    <property type="entry name" value="ZnF_C2H2"/>
    <property type="match status" value="2"/>
</dbReference>
<organism evidence="7">
    <name type="scientific">Cacopsylla melanoneura</name>
    <dbReference type="NCBI Taxonomy" id="428564"/>
    <lineage>
        <taxon>Eukaryota</taxon>
        <taxon>Metazoa</taxon>
        <taxon>Ecdysozoa</taxon>
        <taxon>Arthropoda</taxon>
        <taxon>Hexapoda</taxon>
        <taxon>Insecta</taxon>
        <taxon>Pterygota</taxon>
        <taxon>Neoptera</taxon>
        <taxon>Paraneoptera</taxon>
        <taxon>Hemiptera</taxon>
        <taxon>Sternorrhyncha</taxon>
        <taxon>Psylloidea</taxon>
        <taxon>Psyllidae</taxon>
        <taxon>Psyllinae</taxon>
        <taxon>Cacopsylla</taxon>
    </lineage>
</organism>
<dbReference type="SUPFAM" id="SSF57667">
    <property type="entry name" value="beta-beta-alpha zinc fingers"/>
    <property type="match status" value="1"/>
</dbReference>
<dbReference type="PROSITE" id="PS50157">
    <property type="entry name" value="ZINC_FINGER_C2H2_2"/>
    <property type="match status" value="1"/>
</dbReference>
<keyword evidence="5" id="KW-1133">Transmembrane helix</keyword>
<keyword evidence="5" id="KW-0472">Membrane</keyword>
<evidence type="ECO:0000256" key="4">
    <source>
        <dbReference type="PROSITE-ProRule" id="PRU00042"/>
    </source>
</evidence>
<sequence>MIFDMRGTCEGYLHENMLSIFFLMFLSIKLSFLFSDQLCVHCRHFLSSDMKYILDHCKSCTFMPRPDSFRCKFVCFGCHIYHTYNSSAMIKHINIHLGEKPFQCNYCSYRAIQKITLTKHVTRIHGVQK</sequence>
<keyword evidence="2 4" id="KW-0863">Zinc-finger</keyword>
<keyword evidence="1" id="KW-0479">Metal-binding</keyword>
<accession>A0A8D9DVK2</accession>
<evidence type="ECO:0000256" key="2">
    <source>
        <dbReference type="ARBA" id="ARBA00022771"/>
    </source>
</evidence>
<dbReference type="InterPro" id="IPR036236">
    <property type="entry name" value="Znf_C2H2_sf"/>
</dbReference>
<dbReference type="FunFam" id="3.30.160.60:FF:000446">
    <property type="entry name" value="Zinc finger protein"/>
    <property type="match status" value="1"/>
</dbReference>
<feature type="transmembrane region" description="Helical" evidence="5">
    <location>
        <begin position="12"/>
        <end position="34"/>
    </location>
</feature>
<dbReference type="GO" id="GO:0005634">
    <property type="term" value="C:nucleus"/>
    <property type="evidence" value="ECO:0007669"/>
    <property type="project" value="UniProtKB-ARBA"/>
</dbReference>
<dbReference type="InterPro" id="IPR013087">
    <property type="entry name" value="Znf_C2H2_type"/>
</dbReference>
<dbReference type="EMBL" id="HBUF01382677">
    <property type="protein sequence ID" value="CAG6730931.1"/>
    <property type="molecule type" value="Transcribed_RNA"/>
</dbReference>
<name>A0A8D9DVK2_9HEMI</name>
<reference evidence="7" key="1">
    <citation type="submission" date="2021-05" db="EMBL/GenBank/DDBJ databases">
        <authorList>
            <person name="Alioto T."/>
            <person name="Alioto T."/>
            <person name="Gomez Garrido J."/>
        </authorList>
    </citation>
    <scope>NUCLEOTIDE SEQUENCE</scope>
</reference>
<evidence type="ECO:0000259" key="6">
    <source>
        <dbReference type="PROSITE" id="PS50157"/>
    </source>
</evidence>
<dbReference type="Gene3D" id="3.30.160.60">
    <property type="entry name" value="Classic Zinc Finger"/>
    <property type="match status" value="1"/>
</dbReference>